<dbReference type="EMBL" id="BLQM01000156">
    <property type="protein sequence ID" value="GMH70297.1"/>
    <property type="molecule type" value="Genomic_DNA"/>
</dbReference>
<evidence type="ECO:0000259" key="3">
    <source>
        <dbReference type="PROSITE" id="PS50222"/>
    </source>
</evidence>
<name>A0A9W7AJ25_9STRA</name>
<dbReference type="GO" id="GO:0005509">
    <property type="term" value="F:calcium ion binding"/>
    <property type="evidence" value="ECO:0007669"/>
    <property type="project" value="InterPro"/>
</dbReference>
<feature type="domain" description="EF-hand" evidence="3">
    <location>
        <begin position="370"/>
        <end position="405"/>
    </location>
</feature>
<dbReference type="Gene3D" id="1.10.238.10">
    <property type="entry name" value="EF-hand"/>
    <property type="match status" value="1"/>
</dbReference>
<evidence type="ECO:0000256" key="2">
    <source>
        <dbReference type="SAM" id="MobiDB-lite"/>
    </source>
</evidence>
<comment type="caution">
    <text evidence="4">The sequence shown here is derived from an EMBL/GenBank/DDBJ whole genome shotgun (WGS) entry which is preliminary data.</text>
</comment>
<dbReference type="InterPro" id="IPR002048">
    <property type="entry name" value="EF_hand_dom"/>
</dbReference>
<protein>
    <recommendedName>
        <fullName evidence="3">EF-hand domain-containing protein</fullName>
    </recommendedName>
</protein>
<feature type="domain" description="EF-hand" evidence="3">
    <location>
        <begin position="428"/>
        <end position="463"/>
    </location>
</feature>
<dbReference type="InterPro" id="IPR011992">
    <property type="entry name" value="EF-hand-dom_pair"/>
</dbReference>
<evidence type="ECO:0000256" key="1">
    <source>
        <dbReference type="ARBA" id="ARBA00022837"/>
    </source>
</evidence>
<feature type="region of interest" description="Disordered" evidence="2">
    <location>
        <begin position="870"/>
        <end position="891"/>
    </location>
</feature>
<dbReference type="InterPro" id="IPR018247">
    <property type="entry name" value="EF_Hand_1_Ca_BS"/>
</dbReference>
<keyword evidence="1" id="KW-0106">Calcium</keyword>
<sequence length="1531" mass="171026">METSNPTPTTLPSLHHHSQFHHQVFSNSELKFVTVTINDKAQQQALLAAGAKATRKSSTQRSSSPFKSKQTIVSTRNLLGEEGNGEKEVKVDKMIIRKNALRNAIYDLKVEFHQLQTSPSTLKIINQISTCLLEQSIDPSSFFSTSVNKQYASAKSAKGFRLRVEDEHQVIVYIAQRCGAILNHTHSVSTTSVTLPKLYYAIRTSRRTHFRLRLLPKSLQCIVHFSNLLSDNDSSLEELFKSGELEKEEDEEIAVMDEGMVVKAVEFIDSLGNGDGEVEMHELRAAFRRARQLVVQSNPATSGRSKTHKLAKALKLLNCTAEEWFYAHADVSSEEDGIGQMALFKALRRMSDEILTKLSDKESGLSMFKFTDDHILDMMSFLDPNQDGTVTLQEINDGLRRAREDPNNNAEQAAAAKVLKHLEMSMIEEGANLAEIFAEIDKDGSGSVNSSELGPALQKFHERRMKRKRVAEFDYALPPSDSNTNNYSLQQTSYTKKFFLILIENWIKQNNIHDADWNNKDLETLMSFLDPFGDNEITLNEISDAIEFARKGGGVKAINASGQTFAYSEVKAARLLSRIASSLFCRKVLPHDVFFDTLRKEAKLAKEKKKEDAALVAAAEQPPTSASEEKKDDVPLESSYEDDEYDDEAFEEEEEQSATTHTVNVTNLVAELCLVTQTECPPFKSVPLTAAVLEAKLTGNSALEQNGSTTQKEIVAVNKQALEMAVIDVCNVANRRVQILSAKDIRFACDYLTMGERDYATQQDIINSFMYASPDYLEEHENRAAELRLVRKFDHLMVKNGHTLSKMFDEVFNDEGDADKANSKTIVRKSSSMDMGGKKNNAPPPPPSIVVSHLIKRCLVDSADAVRESMMVSPSAEAKKKRENDQQDQVTQRKLKNLMGLSADEEFRVTTAIDAPKPNWKELQGLKEELLKSCSKKKDTAMRISATVGFIDSARVTSSLKWVILYTGEVSNLGIEDVVDKLLEKSRSLTLYTIRVQQIELNARKEEVFRSVAFVAYMTGASAPRVLETSKRNIKVAWPTLNTSKVGDCDIKLSLEVCKGREWRSGKCRQSANTLSLLSSSGKRAFRTVYSIDVADAVRQGLGRGRGKSQNITITDLDPACWYHLRFKISYKVLPTIHSAEEQFFYEDGFEMVDASGKGRSFGGIRSVATQPDCPEAPNVPRCILSHMQRVMQSGGKNNVKANVKLHWVAPPCNGYKIKSYILQRRVGFLKEETQEEQNNLHARLASESMDSVTELESVLSMESNEDLEGFHPNIVWRPWETVYSNQIEQYFSKTPPLGTVGMKFRLCAVNDLGPGPWGEALNLYGPVYQDFFDGAIEEGPGNIGGEGGLDKPCLETLQTKMIGTVADYRRTQGKEKRNKLESEEQGRVVAFGRAVQDDLFIYGGGKMKLLMAMSEGRSRPNTSGHLPTVPLRDLDSTQIQLERNAAVIQSQVEYPVSLSAAKAALKKVSVQDKKVVNKLISSRGSPSPKNYLQHIRDVKMGQQRLQSHRPKTAPTVETLTGKWIADDFLS</sequence>
<proteinExistence type="predicted"/>
<dbReference type="SUPFAM" id="SSF47473">
    <property type="entry name" value="EF-hand"/>
    <property type="match status" value="1"/>
</dbReference>
<gene>
    <name evidence="4" type="ORF">TL16_g05373</name>
</gene>
<dbReference type="PROSITE" id="PS50222">
    <property type="entry name" value="EF_HAND_2"/>
    <property type="match status" value="2"/>
</dbReference>
<evidence type="ECO:0000313" key="4">
    <source>
        <dbReference type="EMBL" id="GMH70297.1"/>
    </source>
</evidence>
<dbReference type="SMART" id="SM00054">
    <property type="entry name" value="EFh"/>
    <property type="match status" value="2"/>
</dbReference>
<dbReference type="Proteomes" id="UP001162640">
    <property type="component" value="Unassembled WGS sequence"/>
</dbReference>
<feature type="compositionally biased region" description="Acidic residues" evidence="2">
    <location>
        <begin position="639"/>
        <end position="656"/>
    </location>
</feature>
<reference evidence="5" key="1">
    <citation type="journal article" date="2023" name="Commun. Biol.">
        <title>Genome analysis of Parmales, the sister group of diatoms, reveals the evolutionary specialization of diatoms from phago-mixotrophs to photoautotrophs.</title>
        <authorList>
            <person name="Ban H."/>
            <person name="Sato S."/>
            <person name="Yoshikawa S."/>
            <person name="Yamada K."/>
            <person name="Nakamura Y."/>
            <person name="Ichinomiya M."/>
            <person name="Sato N."/>
            <person name="Blanc-Mathieu R."/>
            <person name="Endo H."/>
            <person name="Kuwata A."/>
            <person name="Ogata H."/>
        </authorList>
    </citation>
    <scope>NUCLEOTIDE SEQUENCE [LARGE SCALE GENOMIC DNA]</scope>
</reference>
<feature type="region of interest" description="Disordered" evidence="2">
    <location>
        <begin position="614"/>
        <end position="660"/>
    </location>
</feature>
<accession>A0A9W7AJ25</accession>
<evidence type="ECO:0000313" key="5">
    <source>
        <dbReference type="Proteomes" id="UP001162640"/>
    </source>
</evidence>
<dbReference type="PROSITE" id="PS00018">
    <property type="entry name" value="EF_HAND_1"/>
    <property type="match status" value="2"/>
</dbReference>
<organism evidence="4 5">
    <name type="scientific">Triparma laevis f. inornata</name>
    <dbReference type="NCBI Taxonomy" id="1714386"/>
    <lineage>
        <taxon>Eukaryota</taxon>
        <taxon>Sar</taxon>
        <taxon>Stramenopiles</taxon>
        <taxon>Ochrophyta</taxon>
        <taxon>Bolidophyceae</taxon>
        <taxon>Parmales</taxon>
        <taxon>Triparmaceae</taxon>
        <taxon>Triparma</taxon>
    </lineage>
</organism>